<keyword evidence="1" id="KW-0808">Transferase</keyword>
<dbReference type="EMBL" id="JACBZD010000002">
    <property type="protein sequence ID" value="NYI07936.1"/>
    <property type="molecule type" value="Genomic_DNA"/>
</dbReference>
<dbReference type="InterPro" id="IPR036890">
    <property type="entry name" value="HATPase_C_sf"/>
</dbReference>
<evidence type="ECO:0000259" key="2">
    <source>
        <dbReference type="Pfam" id="PF13581"/>
    </source>
</evidence>
<keyword evidence="4" id="KW-1185">Reference proteome</keyword>
<dbReference type="InterPro" id="IPR003594">
    <property type="entry name" value="HATPase_dom"/>
</dbReference>
<name>A0A853A030_9ACTN</name>
<gene>
    <name evidence="3" type="ORF">FHU37_004965</name>
</gene>
<dbReference type="CDD" id="cd16936">
    <property type="entry name" value="HATPase_RsbW-like"/>
    <property type="match status" value="1"/>
</dbReference>
<sequence>MPVTTSHPSLFDQAQPRRGRLGSALLTVAGDDRAPSSLRRFTRQALTRWRLHHPDTLDTAELTVSELATNSVRHATSPYLTCCLWPTSSHLFIEIHESTPTPDLLRPLPHPAPELRNPTPTCESGRGLLLVEHLAAGWGVTTPPAGSRTVWAALTRRPAIPTPLPPHTPPIPSPPPPIPAPPPRGGDILTRARAADQTYRASRHRPADALTPEELRALVVLLQASLGDMLDLLFGPRPT</sequence>
<dbReference type="Proteomes" id="UP000567795">
    <property type="component" value="Unassembled WGS sequence"/>
</dbReference>
<feature type="domain" description="Histidine kinase/HSP90-like ATPase" evidence="2">
    <location>
        <begin position="36"/>
        <end position="135"/>
    </location>
</feature>
<dbReference type="InterPro" id="IPR050267">
    <property type="entry name" value="Anti-sigma-factor_SerPK"/>
</dbReference>
<accession>A0A853A030</accession>
<evidence type="ECO:0000313" key="4">
    <source>
        <dbReference type="Proteomes" id="UP000567795"/>
    </source>
</evidence>
<dbReference type="Gene3D" id="3.30.565.10">
    <property type="entry name" value="Histidine kinase-like ATPase, C-terminal domain"/>
    <property type="match status" value="1"/>
</dbReference>
<dbReference type="GO" id="GO:0004674">
    <property type="term" value="F:protein serine/threonine kinase activity"/>
    <property type="evidence" value="ECO:0007669"/>
    <property type="project" value="UniProtKB-KW"/>
</dbReference>
<keyword evidence="1" id="KW-0723">Serine/threonine-protein kinase</keyword>
<comment type="caution">
    <text evidence="3">The sequence shown here is derived from an EMBL/GenBank/DDBJ whole genome shotgun (WGS) entry which is preliminary data.</text>
</comment>
<evidence type="ECO:0000256" key="1">
    <source>
        <dbReference type="ARBA" id="ARBA00022527"/>
    </source>
</evidence>
<dbReference type="AlphaFoldDB" id="A0A853A030"/>
<reference evidence="3 4" key="1">
    <citation type="submission" date="2020-07" db="EMBL/GenBank/DDBJ databases">
        <title>Sequencing the genomes of 1000 actinobacteria strains.</title>
        <authorList>
            <person name="Klenk H.-P."/>
        </authorList>
    </citation>
    <scope>NUCLEOTIDE SEQUENCE [LARGE SCALE GENOMIC DNA]</scope>
    <source>
        <strain evidence="3 4">DSM 42178</strain>
    </source>
</reference>
<dbReference type="PANTHER" id="PTHR35526">
    <property type="entry name" value="ANTI-SIGMA-F FACTOR RSBW-RELATED"/>
    <property type="match status" value="1"/>
</dbReference>
<organism evidence="3 4">
    <name type="scientific">Allostreptomyces psammosilenae</name>
    <dbReference type="NCBI Taxonomy" id="1892865"/>
    <lineage>
        <taxon>Bacteria</taxon>
        <taxon>Bacillati</taxon>
        <taxon>Actinomycetota</taxon>
        <taxon>Actinomycetes</taxon>
        <taxon>Kitasatosporales</taxon>
        <taxon>Streptomycetaceae</taxon>
        <taxon>Allostreptomyces</taxon>
    </lineage>
</organism>
<dbReference type="PANTHER" id="PTHR35526:SF3">
    <property type="entry name" value="ANTI-SIGMA-F FACTOR RSBW"/>
    <property type="match status" value="1"/>
</dbReference>
<keyword evidence="1" id="KW-0418">Kinase</keyword>
<dbReference type="Pfam" id="PF13581">
    <property type="entry name" value="HATPase_c_2"/>
    <property type="match status" value="1"/>
</dbReference>
<evidence type="ECO:0000313" key="3">
    <source>
        <dbReference type="EMBL" id="NYI07936.1"/>
    </source>
</evidence>
<proteinExistence type="predicted"/>
<dbReference type="RefSeq" id="WP_179816854.1">
    <property type="nucleotide sequence ID" value="NZ_JACBZD010000002.1"/>
</dbReference>
<protein>
    <submittedName>
        <fullName evidence="3">Anti-sigma regulatory factor (Ser/Thr protein kinase)</fullName>
    </submittedName>
</protein>